<accession>A0AAD1UL18</accession>
<proteinExistence type="predicted"/>
<keyword evidence="1" id="KW-1133">Transmembrane helix</keyword>
<feature type="transmembrane region" description="Helical" evidence="1">
    <location>
        <begin position="171"/>
        <end position="193"/>
    </location>
</feature>
<name>A0AAD1UL18_EUPCR</name>
<protein>
    <submittedName>
        <fullName evidence="2">Uncharacterized protein</fullName>
    </submittedName>
</protein>
<reference evidence="2" key="1">
    <citation type="submission" date="2023-07" db="EMBL/GenBank/DDBJ databases">
        <authorList>
            <consortium name="AG Swart"/>
            <person name="Singh M."/>
            <person name="Singh A."/>
            <person name="Seah K."/>
            <person name="Emmerich C."/>
        </authorList>
    </citation>
    <scope>NUCLEOTIDE SEQUENCE</scope>
    <source>
        <strain evidence="2">DP1</strain>
    </source>
</reference>
<gene>
    <name evidence="2" type="ORF">ECRASSUSDP1_LOCUS12667</name>
</gene>
<evidence type="ECO:0000313" key="3">
    <source>
        <dbReference type="Proteomes" id="UP001295684"/>
    </source>
</evidence>
<keyword evidence="3" id="KW-1185">Reference proteome</keyword>
<feature type="transmembrane region" description="Helical" evidence="1">
    <location>
        <begin position="68"/>
        <end position="86"/>
    </location>
</feature>
<dbReference type="Proteomes" id="UP001295684">
    <property type="component" value="Unassembled WGS sequence"/>
</dbReference>
<comment type="caution">
    <text evidence="2">The sequence shown here is derived from an EMBL/GenBank/DDBJ whole genome shotgun (WGS) entry which is preliminary data.</text>
</comment>
<keyword evidence="1" id="KW-0812">Transmembrane</keyword>
<dbReference type="EMBL" id="CAMPGE010012577">
    <property type="protein sequence ID" value="CAI2371346.1"/>
    <property type="molecule type" value="Genomic_DNA"/>
</dbReference>
<organism evidence="2 3">
    <name type="scientific">Euplotes crassus</name>
    <dbReference type="NCBI Taxonomy" id="5936"/>
    <lineage>
        <taxon>Eukaryota</taxon>
        <taxon>Sar</taxon>
        <taxon>Alveolata</taxon>
        <taxon>Ciliophora</taxon>
        <taxon>Intramacronucleata</taxon>
        <taxon>Spirotrichea</taxon>
        <taxon>Hypotrichia</taxon>
        <taxon>Euplotida</taxon>
        <taxon>Euplotidae</taxon>
        <taxon>Moneuplotes</taxon>
    </lineage>
</organism>
<dbReference type="AlphaFoldDB" id="A0AAD1UL18"/>
<feature type="transmembrane region" description="Helical" evidence="1">
    <location>
        <begin position="205"/>
        <end position="222"/>
    </location>
</feature>
<feature type="transmembrane region" description="Helical" evidence="1">
    <location>
        <begin position="131"/>
        <end position="151"/>
    </location>
</feature>
<feature type="transmembrane region" description="Helical" evidence="1">
    <location>
        <begin position="38"/>
        <end position="56"/>
    </location>
</feature>
<evidence type="ECO:0000256" key="1">
    <source>
        <dbReference type="SAM" id="Phobius"/>
    </source>
</evidence>
<keyword evidence="1" id="KW-0472">Membrane</keyword>
<evidence type="ECO:0000313" key="2">
    <source>
        <dbReference type="EMBL" id="CAI2371346.1"/>
    </source>
</evidence>
<feature type="transmembrane region" description="Helical" evidence="1">
    <location>
        <begin position="242"/>
        <end position="262"/>
    </location>
</feature>
<sequence>MRLSFFYHILWGYNISSINWYHRLGDCYYFKFQNFQKIRTAMVLIGLIHIFLMFYLDMKRVLFLIQDWKNVLDFFSLFFVFIYSGFQRTKILLETKLYFILNDPNGEFWNKKVAKEHEDDVQPYTTWKQVVILYEVAITINLFHTYFFWVHWYSEIIEYYKNRQPQDELSILVRVSLAHSINLIPPIMLAFDFMFSKVVFNYRHWFLPALTLIIYKCVTLGGEYVIEYEEMPHNDNEKADNIYFFLMVMSIITGLYLFLAFVTKIKYWIFKPNFPQEGKYMFIDRCVKKAFFDAFDTNFNDENADISCSEDGVEVIRGETEFIKEACKNYAFRDSGLEENIPELAYSISIRPPTPQPGEFFRKSEKNLLTRIKEKLFLKKDIKTHIEMGNISSSSEEKSIKPHRN</sequence>